<dbReference type="PIRSF" id="PIRSF000185">
    <property type="entry name" value="Glu_DH"/>
    <property type="match status" value="1"/>
</dbReference>
<dbReference type="Gene3D" id="3.40.50.10860">
    <property type="entry name" value="Leucine Dehydrogenase, chain A, domain 1"/>
    <property type="match status" value="1"/>
</dbReference>
<dbReference type="OrthoDB" id="9803297at2"/>
<dbReference type="FunFam" id="3.40.50.720:FF:000030">
    <property type="entry name" value="Glutamate dehydrogenase"/>
    <property type="match status" value="1"/>
</dbReference>
<dbReference type="FunFam" id="3.40.50.10860:FF:000002">
    <property type="entry name" value="Glutamate dehydrogenase"/>
    <property type="match status" value="1"/>
</dbReference>
<dbReference type="SMART" id="SM00839">
    <property type="entry name" value="ELFV_dehydrog"/>
    <property type="match status" value="1"/>
</dbReference>
<dbReference type="AlphaFoldDB" id="A0A2U1FCU5"/>
<dbReference type="Pfam" id="PF00208">
    <property type="entry name" value="ELFV_dehydrog"/>
    <property type="match status" value="1"/>
</dbReference>
<feature type="binding site" evidence="6">
    <location>
        <position position="223"/>
    </location>
    <ligand>
        <name>NAD(+)</name>
        <dbReference type="ChEBI" id="CHEBI:57540"/>
    </ligand>
</feature>
<keyword evidence="6" id="KW-0547">Nucleotide-binding</keyword>
<evidence type="ECO:0000256" key="8">
    <source>
        <dbReference type="RuleBase" id="RU004417"/>
    </source>
</evidence>
<keyword evidence="6" id="KW-0520">NAD</keyword>
<dbReference type="InterPro" id="IPR014362">
    <property type="entry name" value="Glu_DH"/>
</dbReference>
<dbReference type="EMBL" id="QEKW01000005">
    <property type="protein sequence ID" value="PVZ09988.1"/>
    <property type="molecule type" value="Genomic_DNA"/>
</dbReference>
<dbReference type="GO" id="GO:0005829">
    <property type="term" value="C:cytosol"/>
    <property type="evidence" value="ECO:0007669"/>
    <property type="project" value="TreeGrafter"/>
</dbReference>
<evidence type="ECO:0000313" key="11">
    <source>
        <dbReference type="Proteomes" id="UP000245639"/>
    </source>
</evidence>
<dbReference type="InterPro" id="IPR050724">
    <property type="entry name" value="Glu_Leu_Phe_Val_DH"/>
</dbReference>
<dbReference type="Gene3D" id="1.10.285.10">
    <property type="entry name" value="Glutamate Dehydrogenase, chain A, domain 3"/>
    <property type="match status" value="2"/>
</dbReference>
<dbReference type="InterPro" id="IPR006097">
    <property type="entry name" value="Glu/Leu/Phe/Val/Trp_DH_dimer"/>
</dbReference>
<dbReference type="InterPro" id="IPR006096">
    <property type="entry name" value="Glu/Leu/Phe/Val/Trp_DH_C"/>
</dbReference>
<evidence type="ECO:0000256" key="5">
    <source>
        <dbReference type="PIRSR" id="PIRSR000185-1"/>
    </source>
</evidence>
<name>A0A2U1FCU5_9PSEU</name>
<sequence>MARARRNDDRRPPAEVTAQVREVWRDVLRRDPHQRLFHGDVRGVLTSIGPVLAEHPEYVDVVGRLCEPERQIVFRVPWVDDAGRTRVNRGFRVQFNSALGPYKGGLRFAPSLDLDTVKFLGFEQVFKNALTGQDIGGGKGGADVDPKTCSPGELMRFCQAFGTELAAHVGAATDVPAGDMGVGPREIGWIYGQYQRIIGFHEPGAFTGKPFVLGGSALRPEATGYGVVYFTQRMLAEQGRDLDGARVVVSGSGNVATYAMDRAITAGATVVGCSDSRGAISEPDGVDVDALREVKARGGSVADYAEKRSGATTSSASPFTLECDVALPCATQNEIGPAEARTLVENGCWVVVEGANGPVTPAAREVLRDAGVGFGPGKAANAGGVAVSALEMQQNAGRERWRAEDVDESLFRIMSDIHDRARHAGERYCGDPTDYENGANAAGFLRVADAVHSLGVV</sequence>
<feature type="site" description="Important for catalysis" evidence="7">
    <location>
        <position position="179"/>
    </location>
</feature>
<evidence type="ECO:0000256" key="7">
    <source>
        <dbReference type="PIRSR" id="PIRSR000185-3"/>
    </source>
</evidence>
<feature type="binding site" evidence="6">
    <location>
        <position position="124"/>
    </location>
    <ligand>
        <name>substrate</name>
    </ligand>
</feature>
<comment type="caution">
    <text evidence="10">The sequence shown here is derived from an EMBL/GenBank/DDBJ whole genome shotgun (WGS) entry which is preliminary data.</text>
</comment>
<dbReference type="Proteomes" id="UP000245639">
    <property type="component" value="Unassembled WGS sequence"/>
</dbReference>
<dbReference type="PANTHER" id="PTHR43571">
    <property type="entry name" value="NADP-SPECIFIC GLUTAMATE DEHYDROGENASE 1-RELATED"/>
    <property type="match status" value="1"/>
</dbReference>
<evidence type="ECO:0000256" key="3">
    <source>
        <dbReference type="ARBA" id="ARBA00023002"/>
    </source>
</evidence>
<dbReference type="GO" id="GO:0000166">
    <property type="term" value="F:nucleotide binding"/>
    <property type="evidence" value="ECO:0007669"/>
    <property type="project" value="UniProtKB-KW"/>
</dbReference>
<evidence type="ECO:0000256" key="1">
    <source>
        <dbReference type="ARBA" id="ARBA00006382"/>
    </source>
</evidence>
<feature type="domain" description="Glutamate/phenylalanine/leucine/valine/L-tryptophan dehydrogenase C-terminal" evidence="9">
    <location>
        <begin position="216"/>
        <end position="455"/>
    </location>
</feature>
<evidence type="ECO:0000256" key="2">
    <source>
        <dbReference type="ARBA" id="ARBA00011643"/>
    </source>
</evidence>
<evidence type="ECO:0000313" key="10">
    <source>
        <dbReference type="EMBL" id="PVZ09988.1"/>
    </source>
</evidence>
<comment type="subunit">
    <text evidence="2">Homohexamer.</text>
</comment>
<feature type="binding site" evidence="6">
    <location>
        <position position="103"/>
    </location>
    <ligand>
        <name>substrate</name>
    </ligand>
</feature>
<organism evidence="10 11">
    <name type="scientific">Actinomycetospora cinnamomea</name>
    <dbReference type="NCBI Taxonomy" id="663609"/>
    <lineage>
        <taxon>Bacteria</taxon>
        <taxon>Bacillati</taxon>
        <taxon>Actinomycetota</taxon>
        <taxon>Actinomycetes</taxon>
        <taxon>Pseudonocardiales</taxon>
        <taxon>Pseudonocardiaceae</taxon>
        <taxon>Actinomycetospora</taxon>
    </lineage>
</organism>
<feature type="active site" description="Proton donor" evidence="5">
    <location>
        <position position="139"/>
    </location>
</feature>
<dbReference type="NCBIfam" id="NF006929">
    <property type="entry name" value="PRK09414.1"/>
    <property type="match status" value="1"/>
</dbReference>
<comment type="similarity">
    <text evidence="1 4 8">Belongs to the Glu/Leu/Phe/Val dehydrogenases family.</text>
</comment>
<protein>
    <recommendedName>
        <fullName evidence="4">Glutamate dehydrogenase</fullName>
    </recommendedName>
</protein>
<dbReference type="Gene3D" id="3.40.50.720">
    <property type="entry name" value="NAD(P)-binding Rossmann-like Domain"/>
    <property type="match status" value="1"/>
</dbReference>
<dbReference type="InterPro" id="IPR036291">
    <property type="entry name" value="NAD(P)-bd_dom_sf"/>
</dbReference>
<gene>
    <name evidence="10" type="ORF">C8D89_10561</name>
</gene>
<dbReference type="Pfam" id="PF02812">
    <property type="entry name" value="ELFV_dehydrog_N"/>
    <property type="match status" value="1"/>
</dbReference>
<dbReference type="PANTHER" id="PTHR43571:SF1">
    <property type="entry name" value="NADP-SPECIFIC GLUTAMATE DEHYDROGENASE 1-RELATED"/>
    <property type="match status" value="1"/>
</dbReference>
<dbReference type="SUPFAM" id="SSF51735">
    <property type="entry name" value="NAD(P)-binding Rossmann-fold domains"/>
    <property type="match status" value="1"/>
</dbReference>
<dbReference type="InterPro" id="IPR046346">
    <property type="entry name" value="Aminoacid_DH-like_N_sf"/>
</dbReference>
<accession>A0A2U1FCU5</accession>
<feature type="binding site" evidence="6">
    <location>
        <position position="178"/>
    </location>
    <ligand>
        <name>substrate</name>
    </ligand>
</feature>
<keyword evidence="11" id="KW-1185">Reference proteome</keyword>
<feature type="binding site" evidence="6">
    <location>
        <position position="388"/>
    </location>
    <ligand>
        <name>substrate</name>
    </ligand>
</feature>
<proteinExistence type="inferred from homology"/>
<reference evidence="10 11" key="1">
    <citation type="submission" date="2018-04" db="EMBL/GenBank/DDBJ databases">
        <title>Genomic Encyclopedia of Type Strains, Phase IV (KMG-IV): sequencing the most valuable type-strain genomes for metagenomic binning, comparative biology and taxonomic classification.</title>
        <authorList>
            <person name="Goeker M."/>
        </authorList>
    </citation>
    <scope>NUCLEOTIDE SEQUENCE [LARGE SCALE GENOMIC DNA]</scope>
    <source>
        <strain evidence="10 11">DSM 45771</strain>
    </source>
</reference>
<feature type="binding site" evidence="6">
    <location>
        <position position="127"/>
    </location>
    <ligand>
        <name>substrate</name>
    </ligand>
</feature>
<keyword evidence="3 4" id="KW-0560">Oxidoreductase</keyword>
<dbReference type="FunFam" id="1.10.285.10:FF:000001">
    <property type="entry name" value="Glutamate dehydrogenase"/>
    <property type="match status" value="1"/>
</dbReference>
<dbReference type="PRINTS" id="PR00082">
    <property type="entry name" value="GLFDHDRGNASE"/>
</dbReference>
<dbReference type="InterPro" id="IPR006095">
    <property type="entry name" value="Glu/Leu/Phe/Val/Trp_DH"/>
</dbReference>
<evidence type="ECO:0000259" key="9">
    <source>
        <dbReference type="SMART" id="SM00839"/>
    </source>
</evidence>
<dbReference type="GO" id="GO:0006537">
    <property type="term" value="P:glutamate biosynthetic process"/>
    <property type="evidence" value="ECO:0007669"/>
    <property type="project" value="TreeGrafter"/>
</dbReference>
<feature type="binding site" evidence="6">
    <location>
        <position position="254"/>
    </location>
    <ligand>
        <name>NAD(+)</name>
        <dbReference type="ChEBI" id="CHEBI:57540"/>
    </ligand>
</feature>
<evidence type="ECO:0000256" key="4">
    <source>
        <dbReference type="PIRNR" id="PIRNR000185"/>
    </source>
</evidence>
<dbReference type="GO" id="GO:0004354">
    <property type="term" value="F:glutamate dehydrogenase (NADP+) activity"/>
    <property type="evidence" value="ECO:0007669"/>
    <property type="project" value="TreeGrafter"/>
</dbReference>
<evidence type="ECO:0000256" key="6">
    <source>
        <dbReference type="PIRSR" id="PIRSR000185-2"/>
    </source>
</evidence>
<dbReference type="RefSeq" id="WP_116708262.1">
    <property type="nucleotide sequence ID" value="NZ_QEKW01000005.1"/>
</dbReference>
<dbReference type="SUPFAM" id="SSF53223">
    <property type="entry name" value="Aminoacid dehydrogenase-like, N-terminal domain"/>
    <property type="match status" value="1"/>
</dbReference>